<dbReference type="Proteomes" id="UP000005408">
    <property type="component" value="Unassembled WGS sequence"/>
</dbReference>
<evidence type="ECO:0000256" key="5">
    <source>
        <dbReference type="SAM" id="MobiDB-lite"/>
    </source>
</evidence>
<dbReference type="GO" id="GO:0016020">
    <property type="term" value="C:membrane"/>
    <property type="evidence" value="ECO:0007669"/>
    <property type="project" value="UniProtKB-SubCell"/>
</dbReference>
<dbReference type="PANTHER" id="PTHR21284:SF12">
    <property type="entry name" value="EG:80H7.2 PROTEIN"/>
    <property type="match status" value="1"/>
</dbReference>
<dbReference type="OMA" id="FASPYWY"/>
<evidence type="ECO:0000256" key="4">
    <source>
        <dbReference type="ARBA" id="ARBA00023136"/>
    </source>
</evidence>
<keyword evidence="3 6" id="KW-1133">Transmembrane helix</keyword>
<sequence length="294" mass="33355">MASGKGAGKQYREKGEGYMYWVAFLCSICSLVLVFVAFASPFWYKSWSRVHSPLANVGMWHICLSGWVKPRDPMMRSYVGCWWIHSTFFEEVWDDIMPAWFRVVQTVVVLTLIVNIVTVGMLSFYLVDRFRIKYYNPNRYRAFMINSVLMFVSGVFVLIVALMFPMYAKDPTWMPRPWLNYLSWSYGFFVLSGFFAVFSGISLFLKSTEIHHKPDKGTMEIEKKLELPHLPTGMAPPMRPPHYEPSEQGGRSVGGYSIGQTSLGQASMGKASMGQASMGAVSQGGQSKHSESFV</sequence>
<dbReference type="AlphaFoldDB" id="A0A8W8MZI8"/>
<evidence type="ECO:0000313" key="8">
    <source>
        <dbReference type="Proteomes" id="UP000005408"/>
    </source>
</evidence>
<dbReference type="Gene3D" id="1.20.140.150">
    <property type="match status" value="1"/>
</dbReference>
<keyword evidence="4 6" id="KW-0472">Membrane</keyword>
<evidence type="ECO:0000256" key="1">
    <source>
        <dbReference type="ARBA" id="ARBA00004141"/>
    </source>
</evidence>
<feature type="region of interest" description="Disordered" evidence="5">
    <location>
        <begin position="236"/>
        <end position="256"/>
    </location>
</feature>
<evidence type="ECO:0000256" key="6">
    <source>
        <dbReference type="SAM" id="Phobius"/>
    </source>
</evidence>
<name>A0A8W8MZI8_MAGGI</name>
<feature type="transmembrane region" description="Helical" evidence="6">
    <location>
        <begin position="148"/>
        <end position="166"/>
    </location>
</feature>
<keyword evidence="8" id="KW-1185">Reference proteome</keyword>
<dbReference type="OrthoDB" id="6140671at2759"/>
<dbReference type="PANTHER" id="PTHR21284">
    <property type="entry name" value="EG:80H7.2 PROTEIN"/>
    <property type="match status" value="1"/>
</dbReference>
<proteinExistence type="predicted"/>
<evidence type="ECO:0000256" key="3">
    <source>
        <dbReference type="ARBA" id="ARBA00022989"/>
    </source>
</evidence>
<keyword evidence="2 6" id="KW-0812">Transmembrane</keyword>
<organism evidence="7 8">
    <name type="scientific">Magallana gigas</name>
    <name type="common">Pacific oyster</name>
    <name type="synonym">Crassostrea gigas</name>
    <dbReference type="NCBI Taxonomy" id="29159"/>
    <lineage>
        <taxon>Eukaryota</taxon>
        <taxon>Metazoa</taxon>
        <taxon>Spiralia</taxon>
        <taxon>Lophotrochozoa</taxon>
        <taxon>Mollusca</taxon>
        <taxon>Bivalvia</taxon>
        <taxon>Autobranchia</taxon>
        <taxon>Pteriomorphia</taxon>
        <taxon>Ostreida</taxon>
        <taxon>Ostreoidea</taxon>
        <taxon>Ostreidae</taxon>
        <taxon>Magallana</taxon>
    </lineage>
</organism>
<dbReference type="EnsemblMetazoa" id="G4002.7">
    <property type="protein sequence ID" value="G4002.7:cds"/>
    <property type="gene ID" value="G4002"/>
</dbReference>
<feature type="region of interest" description="Disordered" evidence="5">
    <location>
        <begin position="274"/>
        <end position="294"/>
    </location>
</feature>
<feature type="transmembrane region" description="Helical" evidence="6">
    <location>
        <begin position="20"/>
        <end position="44"/>
    </location>
</feature>
<dbReference type="EnsemblMetazoa" id="G4002.8">
    <property type="protein sequence ID" value="G4002.8:cds"/>
    <property type="gene ID" value="G4002"/>
</dbReference>
<feature type="transmembrane region" description="Helical" evidence="6">
    <location>
        <begin position="186"/>
        <end position="205"/>
    </location>
</feature>
<evidence type="ECO:0000313" key="7">
    <source>
        <dbReference type="EnsemblMetazoa" id="G4002.8:cds"/>
    </source>
</evidence>
<feature type="transmembrane region" description="Helical" evidence="6">
    <location>
        <begin position="103"/>
        <end position="127"/>
    </location>
</feature>
<dbReference type="Pfam" id="PF13903">
    <property type="entry name" value="Claudin_2"/>
    <property type="match status" value="1"/>
</dbReference>
<evidence type="ECO:0000256" key="2">
    <source>
        <dbReference type="ARBA" id="ARBA00022692"/>
    </source>
</evidence>
<accession>A0A8W8MZI8</accession>
<dbReference type="InterPro" id="IPR004031">
    <property type="entry name" value="PMP22/EMP/MP20/Claudin"/>
</dbReference>
<comment type="subcellular location">
    <subcellularLocation>
        <location evidence="1">Membrane</location>
        <topology evidence="1">Multi-pass membrane protein</topology>
    </subcellularLocation>
</comment>
<reference evidence="7" key="1">
    <citation type="submission" date="2022-08" db="UniProtKB">
        <authorList>
            <consortium name="EnsemblMetazoa"/>
        </authorList>
    </citation>
    <scope>IDENTIFICATION</scope>
    <source>
        <strain evidence="7">05x7-T-G4-1.051#20</strain>
    </source>
</reference>
<protein>
    <submittedName>
        <fullName evidence="7">Uncharacterized protein</fullName>
    </submittedName>
</protein>